<evidence type="ECO:0000313" key="2">
    <source>
        <dbReference type="EMBL" id="QQP36456.1"/>
    </source>
</evidence>
<proteinExistence type="predicted"/>
<dbReference type="Gene3D" id="2.20.70.30">
    <property type="entry name" value="Nascent polypeptide-associated complex domain"/>
    <property type="match status" value="1"/>
</dbReference>
<dbReference type="EMBL" id="CP045905">
    <property type="protein sequence ID" value="QQP36456.1"/>
    <property type="molecule type" value="Genomic_DNA"/>
</dbReference>
<dbReference type="InterPro" id="IPR038187">
    <property type="entry name" value="NAC_A/B_dom_sf"/>
</dbReference>
<dbReference type="Proteomes" id="UP000595437">
    <property type="component" value="Chromosome 16"/>
</dbReference>
<feature type="non-terminal residue" evidence="2">
    <location>
        <position position="69"/>
    </location>
</feature>
<sequence>KYDQRGRNRGSLQQPQGPASLGANTFAINGHGENKVITELIPSILNQLGPESLTHLRKLAHNIRSNEDG</sequence>
<accession>A0A7T8GS01</accession>
<feature type="region of interest" description="Disordered" evidence="1">
    <location>
        <begin position="1"/>
        <end position="22"/>
    </location>
</feature>
<dbReference type="AlphaFoldDB" id="A0A7T8GS01"/>
<feature type="compositionally biased region" description="Polar residues" evidence="1">
    <location>
        <begin position="10"/>
        <end position="22"/>
    </location>
</feature>
<name>A0A7T8GS01_CALRO</name>
<feature type="non-terminal residue" evidence="2">
    <location>
        <position position="1"/>
    </location>
</feature>
<dbReference type="OrthoDB" id="8033832at2759"/>
<dbReference type="InterPro" id="IPR039370">
    <property type="entry name" value="BTF3"/>
</dbReference>
<protein>
    <submittedName>
        <fullName evidence="2">Transcription factor BTF3</fullName>
    </submittedName>
</protein>
<organism evidence="2 3">
    <name type="scientific">Caligus rogercresseyi</name>
    <name type="common">Sea louse</name>
    <dbReference type="NCBI Taxonomy" id="217165"/>
    <lineage>
        <taxon>Eukaryota</taxon>
        <taxon>Metazoa</taxon>
        <taxon>Ecdysozoa</taxon>
        <taxon>Arthropoda</taxon>
        <taxon>Crustacea</taxon>
        <taxon>Multicrustacea</taxon>
        <taxon>Hexanauplia</taxon>
        <taxon>Copepoda</taxon>
        <taxon>Siphonostomatoida</taxon>
        <taxon>Caligidae</taxon>
        <taxon>Caligus</taxon>
    </lineage>
</organism>
<dbReference type="PANTHER" id="PTHR10351">
    <property type="entry name" value="TRANSCRIPTION FACTOR BTF3 FAMILY MEMBER"/>
    <property type="match status" value="1"/>
</dbReference>
<evidence type="ECO:0000313" key="3">
    <source>
        <dbReference type="Proteomes" id="UP000595437"/>
    </source>
</evidence>
<evidence type="ECO:0000256" key="1">
    <source>
        <dbReference type="SAM" id="MobiDB-lite"/>
    </source>
</evidence>
<reference evidence="3" key="1">
    <citation type="submission" date="2021-01" db="EMBL/GenBank/DDBJ databases">
        <title>Caligus Genome Assembly.</title>
        <authorList>
            <person name="Gallardo-Escarate C."/>
        </authorList>
    </citation>
    <scope>NUCLEOTIDE SEQUENCE [LARGE SCALE GENOMIC DNA]</scope>
</reference>
<gene>
    <name evidence="2" type="ORF">FKW44_021570</name>
</gene>
<keyword evidence="3" id="KW-1185">Reference proteome</keyword>